<comment type="similarity">
    <text evidence="1 3">Belongs to the gamma-glutamylcyclotransferase family.</text>
</comment>
<evidence type="ECO:0000256" key="1">
    <source>
        <dbReference type="ARBA" id="ARBA00008861"/>
    </source>
</evidence>
<dbReference type="PANTHER" id="PTHR12510:SF4">
    <property type="entry name" value="GAMMA-GLUTAMYLAMINECYCLOTRANSFERASE"/>
    <property type="match status" value="1"/>
</dbReference>
<dbReference type="eggNOG" id="COG2105">
    <property type="taxonomic scope" value="Bacteria"/>
</dbReference>
<sequence>MSEKVFVYGTLMSGRCNHFYMEKKEVKFLGKGRANGFALYNVTPYYPGAVKEEGESVLGEVYEIPKDHMDCLDRLEENGFLYRREKAEVELESGERVEAWIYLWLRDCCSETKVPPDRQPWGECEDFEDDFEVIKNNKRKRDC</sequence>
<dbReference type="InterPro" id="IPR009288">
    <property type="entry name" value="AIG2-like_dom"/>
</dbReference>
<dbReference type="AlphaFoldDB" id="K4LHU1"/>
<dbReference type="HOGENOM" id="CLU_083466_5_0_9"/>
<gene>
    <name evidence="5" type="ordered locus">Tph_c13090</name>
</gene>
<proteinExistence type="inferred from homology"/>
<dbReference type="InterPro" id="IPR013024">
    <property type="entry name" value="GGCT-like"/>
</dbReference>
<feature type="domain" description="Gamma-glutamylcyclotransferase AIG2-like" evidence="4">
    <location>
        <begin position="5"/>
        <end position="117"/>
    </location>
</feature>
<protein>
    <recommendedName>
        <fullName evidence="3">Gamma-glutamylcyclotransferase family protein</fullName>
    </recommendedName>
</protein>
<dbReference type="InterPro" id="IPR036568">
    <property type="entry name" value="GGCT-like_sf"/>
</dbReference>
<dbReference type="InterPro" id="IPR039126">
    <property type="entry name" value="GGACT"/>
</dbReference>
<evidence type="ECO:0000256" key="3">
    <source>
        <dbReference type="RuleBase" id="RU367036"/>
    </source>
</evidence>
<dbReference type="PANTHER" id="PTHR12510">
    <property type="entry name" value="TROPONIN C-AKIN-1 PROTEIN"/>
    <property type="match status" value="1"/>
</dbReference>
<dbReference type="Gene3D" id="3.10.490.10">
    <property type="entry name" value="Gamma-glutamyl cyclotransferase-like"/>
    <property type="match status" value="1"/>
</dbReference>
<evidence type="ECO:0000259" key="4">
    <source>
        <dbReference type="Pfam" id="PF06094"/>
    </source>
</evidence>
<organism evidence="5 6">
    <name type="scientific">Thermacetogenium phaeum (strain ATCC BAA-254 / DSM 26808 / PB)</name>
    <dbReference type="NCBI Taxonomy" id="1089553"/>
    <lineage>
        <taxon>Bacteria</taxon>
        <taxon>Bacillati</taxon>
        <taxon>Bacillota</taxon>
        <taxon>Clostridia</taxon>
        <taxon>Thermoanaerobacterales</taxon>
        <taxon>Thermoanaerobacteraceae</taxon>
        <taxon>Thermacetogenium</taxon>
    </lineage>
</organism>
<dbReference type="KEGG" id="tpz:Tph_c13090"/>
<accession>K4LHU1</accession>
<dbReference type="CDD" id="cd06661">
    <property type="entry name" value="GGCT_like"/>
    <property type="match status" value="1"/>
</dbReference>
<evidence type="ECO:0000256" key="2">
    <source>
        <dbReference type="PIRSR" id="PIRSR639126-1"/>
    </source>
</evidence>
<dbReference type="Proteomes" id="UP000000467">
    <property type="component" value="Chromosome"/>
</dbReference>
<evidence type="ECO:0000313" key="6">
    <source>
        <dbReference type="Proteomes" id="UP000000467"/>
    </source>
</evidence>
<reference evidence="5 6" key="1">
    <citation type="journal article" date="2012" name="BMC Genomics">
        <title>Genome-guided analysis of physiological and morphological traits of the fermentative acetate oxidizer Thermacetogenium phaeum.</title>
        <authorList>
            <person name="Oehler D."/>
            <person name="Poehlein A."/>
            <person name="Leimbach A."/>
            <person name="Muller N."/>
            <person name="Daniel R."/>
            <person name="Gottschalk G."/>
            <person name="Schink B."/>
        </authorList>
    </citation>
    <scope>NUCLEOTIDE SEQUENCE [LARGE SCALE GENOMIC DNA]</scope>
    <source>
        <strain evidence="6">ATCC BAA-254 / DSM 26808 / PB</strain>
    </source>
</reference>
<dbReference type="RefSeq" id="WP_015050411.1">
    <property type="nucleotide sequence ID" value="NC_018870.1"/>
</dbReference>
<dbReference type="EMBL" id="CP003732">
    <property type="protein sequence ID" value="AFV11530.1"/>
    <property type="molecule type" value="Genomic_DNA"/>
</dbReference>
<dbReference type="GO" id="GO:0061929">
    <property type="term" value="F:gamma-glutamylaminecyclotransferase activity"/>
    <property type="evidence" value="ECO:0007669"/>
    <property type="project" value="InterPro"/>
</dbReference>
<dbReference type="GO" id="GO:0005829">
    <property type="term" value="C:cytosol"/>
    <property type="evidence" value="ECO:0007669"/>
    <property type="project" value="TreeGrafter"/>
</dbReference>
<dbReference type="SUPFAM" id="SSF110857">
    <property type="entry name" value="Gamma-glutamyl cyclotransferase-like"/>
    <property type="match status" value="1"/>
</dbReference>
<keyword evidence="6" id="KW-1185">Reference proteome</keyword>
<dbReference type="Pfam" id="PF06094">
    <property type="entry name" value="GGACT"/>
    <property type="match status" value="1"/>
</dbReference>
<feature type="active site" description="Proton acceptor" evidence="2">
    <location>
        <position position="76"/>
    </location>
</feature>
<evidence type="ECO:0000313" key="5">
    <source>
        <dbReference type="EMBL" id="AFV11530.1"/>
    </source>
</evidence>
<name>K4LHU1_THEPS</name>
<dbReference type="OrthoDB" id="8538589at2"/>